<accession>A0A6A8AC50</accession>
<feature type="domain" description="NADPH-dependent FMN reductase-like" evidence="1">
    <location>
        <begin position="3"/>
        <end position="151"/>
    </location>
</feature>
<dbReference type="PANTHER" id="PTHR30543">
    <property type="entry name" value="CHROMATE REDUCTASE"/>
    <property type="match status" value="1"/>
</dbReference>
<dbReference type="Proteomes" id="UP000435138">
    <property type="component" value="Unassembled WGS sequence"/>
</dbReference>
<reference evidence="2 3" key="1">
    <citation type="submission" date="2019-11" db="EMBL/GenBank/DDBJ databases">
        <title>Genome analysis of Rhizobacterium cereale a novel genus and species isolated from maize roots in North Spain.</title>
        <authorList>
            <person name="Menendez E."/>
            <person name="Flores-Felix J.D."/>
            <person name="Ramirez-Bahena M.-H."/>
            <person name="Igual J.M."/>
            <person name="Garcia-Fraile P."/>
            <person name="Peix A."/>
            <person name="Velazquez E."/>
        </authorList>
    </citation>
    <scope>NUCLEOTIDE SEQUENCE [LARGE SCALE GENOMIC DNA]</scope>
    <source>
        <strain evidence="2 3">RZME27</strain>
    </source>
</reference>
<name>A0A6A8AC50_9HYPH</name>
<dbReference type="AlphaFoldDB" id="A0A6A8AC50"/>
<dbReference type="PANTHER" id="PTHR30543:SF21">
    <property type="entry name" value="NAD(P)H-DEPENDENT FMN REDUCTASE LOT6"/>
    <property type="match status" value="1"/>
</dbReference>
<dbReference type="RefSeq" id="WP_153354969.1">
    <property type="nucleotide sequence ID" value="NZ_JAYKOO010000007.1"/>
</dbReference>
<dbReference type="GO" id="GO:0016491">
    <property type="term" value="F:oxidoreductase activity"/>
    <property type="evidence" value="ECO:0007669"/>
    <property type="project" value="InterPro"/>
</dbReference>
<dbReference type="InterPro" id="IPR029039">
    <property type="entry name" value="Flavoprotein-like_sf"/>
</dbReference>
<organism evidence="2 3">
    <name type="scientific">Endobacterium cereale</name>
    <dbReference type="NCBI Taxonomy" id="2663029"/>
    <lineage>
        <taxon>Bacteria</taxon>
        <taxon>Pseudomonadati</taxon>
        <taxon>Pseudomonadota</taxon>
        <taxon>Alphaproteobacteria</taxon>
        <taxon>Hyphomicrobiales</taxon>
        <taxon>Rhizobiaceae</taxon>
        <taxon>Endobacterium</taxon>
    </lineage>
</organism>
<comment type="caution">
    <text evidence="2">The sequence shown here is derived from an EMBL/GenBank/DDBJ whole genome shotgun (WGS) entry which is preliminary data.</text>
</comment>
<dbReference type="InterPro" id="IPR005025">
    <property type="entry name" value="FMN_Rdtase-like_dom"/>
</dbReference>
<evidence type="ECO:0000313" key="3">
    <source>
        <dbReference type="Proteomes" id="UP000435138"/>
    </source>
</evidence>
<dbReference type="EMBL" id="WIXI01000045">
    <property type="protein sequence ID" value="MQY47487.1"/>
    <property type="molecule type" value="Genomic_DNA"/>
</dbReference>
<protein>
    <submittedName>
        <fullName evidence="2">NAD(P)H-dependent oxidoreductase</fullName>
    </submittedName>
</protein>
<evidence type="ECO:0000259" key="1">
    <source>
        <dbReference type="Pfam" id="PF03358"/>
    </source>
</evidence>
<keyword evidence="3" id="KW-1185">Reference proteome</keyword>
<sequence>MVKLVGISGSLRNRSFNTSLLNAASEHLPDGVMLTKGTISGIPLYDGDLEAAEGIPEAVTVLKRQMAEADGVILFTPEYNNSIPGTFKNAIDWVSRPHPEIADVFKGRPFAIAGASPGNFGTLLSQNAWLTVLHTLGADAWSGKRLMVGNAAKVFDADGKITDEAIAKRLADFVAGFAAYVAAKG</sequence>
<proteinExistence type="predicted"/>
<dbReference type="Pfam" id="PF03358">
    <property type="entry name" value="FMN_red"/>
    <property type="match status" value="1"/>
</dbReference>
<evidence type="ECO:0000313" key="2">
    <source>
        <dbReference type="EMBL" id="MQY47487.1"/>
    </source>
</evidence>
<dbReference type="Gene3D" id="3.40.50.360">
    <property type="match status" value="1"/>
</dbReference>
<dbReference type="GO" id="GO:0005829">
    <property type="term" value="C:cytosol"/>
    <property type="evidence" value="ECO:0007669"/>
    <property type="project" value="TreeGrafter"/>
</dbReference>
<gene>
    <name evidence="2" type="ORF">GAO09_15745</name>
</gene>
<dbReference type="SUPFAM" id="SSF52218">
    <property type="entry name" value="Flavoproteins"/>
    <property type="match status" value="1"/>
</dbReference>
<dbReference type="InterPro" id="IPR050712">
    <property type="entry name" value="NAD(P)H-dep_reductase"/>
</dbReference>
<dbReference type="GO" id="GO:0010181">
    <property type="term" value="F:FMN binding"/>
    <property type="evidence" value="ECO:0007669"/>
    <property type="project" value="TreeGrafter"/>
</dbReference>